<evidence type="ECO:0000313" key="2">
    <source>
        <dbReference type="EMBL" id="MDE4168225.1"/>
    </source>
</evidence>
<evidence type="ECO:0000259" key="1">
    <source>
        <dbReference type="Pfam" id="PF13468"/>
    </source>
</evidence>
<accession>A0ABD4XFV3</accession>
<name>A0ABD4XFV3_9RHOB</name>
<dbReference type="PANTHER" id="PTHR40265">
    <property type="entry name" value="BLL2707 PROTEIN"/>
    <property type="match status" value="1"/>
</dbReference>
<evidence type="ECO:0000313" key="3">
    <source>
        <dbReference type="Proteomes" id="UP001218364"/>
    </source>
</evidence>
<organism evidence="2 3">
    <name type="scientific">Phaeobacter gallaeciensis</name>
    <dbReference type="NCBI Taxonomy" id="60890"/>
    <lineage>
        <taxon>Bacteria</taxon>
        <taxon>Pseudomonadati</taxon>
        <taxon>Pseudomonadota</taxon>
        <taxon>Alphaproteobacteria</taxon>
        <taxon>Rhodobacterales</taxon>
        <taxon>Roseobacteraceae</taxon>
        <taxon>Phaeobacter</taxon>
    </lineage>
</organism>
<dbReference type="InterPro" id="IPR025870">
    <property type="entry name" value="Glyoxalase-like_dom"/>
</dbReference>
<dbReference type="Proteomes" id="UP001218364">
    <property type="component" value="Unassembled WGS sequence"/>
</dbReference>
<dbReference type="PANTHER" id="PTHR40265:SF1">
    <property type="entry name" value="GLYOXALASE-LIKE DOMAIN-CONTAINING PROTEIN"/>
    <property type="match status" value="1"/>
</dbReference>
<dbReference type="Gene3D" id="3.10.180.10">
    <property type="entry name" value="2,3-Dihydroxybiphenyl 1,2-Dioxygenase, domain 1"/>
    <property type="match status" value="2"/>
</dbReference>
<dbReference type="RefSeq" id="WP_274838825.1">
    <property type="nucleotide sequence ID" value="NZ_JARCJE010000019.1"/>
</dbReference>
<protein>
    <submittedName>
        <fullName evidence="2">VOC family protein</fullName>
    </submittedName>
</protein>
<proteinExistence type="predicted"/>
<dbReference type="AlphaFoldDB" id="A0ABD4XFV3"/>
<gene>
    <name evidence="2" type="ORF">PXK24_21335</name>
</gene>
<dbReference type="EMBL" id="JARCJK010000030">
    <property type="protein sequence ID" value="MDE4168225.1"/>
    <property type="molecule type" value="Genomic_DNA"/>
</dbReference>
<sequence length="272" mass="29671">MSSPSTTSTRPARSTRMGFQVGARNRHPWGTENRLVQFGSSFLELISVGDGAEIEPHRPRHFSFGVFVHGYLAEREGLAMFVLDSRDAKADALRFARTGIGDYEAFFFERRGRRPSGEDVRVAFSLAFATHPSLPEATFFVCEQHEPENFWNPDFQQHSNGATHVADVTCAAPEPDAISGFLADFAGVPVPDVTDAGFMIELRNTGTISVTKDAPHRGFTHFAVAVPDLGRVSQILTQAGLSFATPVANRITVDPDQTFGVGIEFVSHESAA</sequence>
<dbReference type="Pfam" id="PF13468">
    <property type="entry name" value="Glyoxalase_3"/>
    <property type="match status" value="1"/>
</dbReference>
<comment type="caution">
    <text evidence="2">The sequence shown here is derived from an EMBL/GenBank/DDBJ whole genome shotgun (WGS) entry which is preliminary data.</text>
</comment>
<reference evidence="2 3" key="1">
    <citation type="submission" date="2023-02" db="EMBL/GenBank/DDBJ databases">
        <title>Population genomics of bacteria associated with diatom.</title>
        <authorList>
            <person name="Xie J."/>
            <person name="Wang H."/>
        </authorList>
    </citation>
    <scope>NUCLEOTIDE SEQUENCE [LARGE SCALE GENOMIC DNA]</scope>
    <source>
        <strain evidence="2 3">PT47_8</strain>
    </source>
</reference>
<feature type="domain" description="Glyoxalase-like" evidence="1">
    <location>
        <begin position="13"/>
        <end position="183"/>
    </location>
</feature>
<dbReference type="SUPFAM" id="SSF54593">
    <property type="entry name" value="Glyoxalase/Bleomycin resistance protein/Dihydroxybiphenyl dioxygenase"/>
    <property type="match status" value="1"/>
</dbReference>
<dbReference type="InterPro" id="IPR029068">
    <property type="entry name" value="Glyas_Bleomycin-R_OHBP_Dase"/>
</dbReference>